<name>A0A2S4WIG7_9BASI</name>
<sequence length="169" mass="18156">MLPSRTIWLLFLASSIPILQVLAGTDQGLSPVRRQTLEKRWGVCMVPNRRKGCVVWGSQSCCRDCCSELSHQFTPLESTFSLLDHCSIPSSPLYSPRELEDSMWLSTTTPPTHCRSCSAGRPTTTSSSSSSPSPAPAPAPTPAQGPTIVVTRPGGQTAVAYPQPVVAYP</sequence>
<protein>
    <submittedName>
        <fullName evidence="3">Uncharacterized protein</fullName>
    </submittedName>
</protein>
<evidence type="ECO:0000313" key="4">
    <source>
        <dbReference type="Proteomes" id="UP000238274"/>
    </source>
</evidence>
<dbReference type="AlphaFoldDB" id="A0A2S4WIG7"/>
<proteinExistence type="predicted"/>
<evidence type="ECO:0000256" key="2">
    <source>
        <dbReference type="SAM" id="SignalP"/>
    </source>
</evidence>
<dbReference type="VEuPathDB" id="FungiDB:PSHT_02331"/>
<accession>A0A2S4WIG7</accession>
<feature type="region of interest" description="Disordered" evidence="1">
    <location>
        <begin position="111"/>
        <end position="155"/>
    </location>
</feature>
<reference evidence="4" key="3">
    <citation type="journal article" date="2018" name="Mol. Plant Microbe Interact.">
        <title>Genome sequence resources for the wheat stripe rust pathogen (Puccinia striiformis f. sp. tritici) and the barley stripe rust pathogen (Puccinia striiformis f. sp. hordei).</title>
        <authorList>
            <person name="Xia C."/>
            <person name="Wang M."/>
            <person name="Yin C."/>
            <person name="Cornejo O.E."/>
            <person name="Hulbert S.H."/>
            <person name="Chen X."/>
        </authorList>
    </citation>
    <scope>NUCLEOTIDE SEQUENCE [LARGE SCALE GENOMIC DNA]</scope>
    <source>
        <strain evidence="4">93TX-2</strain>
    </source>
</reference>
<feature type="compositionally biased region" description="Low complexity" evidence="1">
    <location>
        <begin position="122"/>
        <end position="132"/>
    </location>
</feature>
<organism evidence="3 4">
    <name type="scientific">Puccinia striiformis</name>
    <dbReference type="NCBI Taxonomy" id="27350"/>
    <lineage>
        <taxon>Eukaryota</taxon>
        <taxon>Fungi</taxon>
        <taxon>Dikarya</taxon>
        <taxon>Basidiomycota</taxon>
        <taxon>Pucciniomycotina</taxon>
        <taxon>Pucciniomycetes</taxon>
        <taxon>Pucciniales</taxon>
        <taxon>Pucciniaceae</taxon>
        <taxon>Puccinia</taxon>
    </lineage>
</organism>
<feature type="non-terminal residue" evidence="3">
    <location>
        <position position="169"/>
    </location>
</feature>
<keyword evidence="4" id="KW-1185">Reference proteome</keyword>
<dbReference type="Proteomes" id="UP000238274">
    <property type="component" value="Unassembled WGS sequence"/>
</dbReference>
<reference evidence="4" key="2">
    <citation type="journal article" date="2018" name="BMC Genomics">
        <title>Genomic insights into host adaptation between the wheat stripe rust pathogen (Puccinia striiformis f. sp. tritici) and the barley stripe rust pathogen (Puccinia striiformis f. sp. hordei).</title>
        <authorList>
            <person name="Xia C."/>
            <person name="Wang M."/>
            <person name="Yin C."/>
            <person name="Cornejo O.E."/>
            <person name="Hulbert S.H."/>
            <person name="Chen X."/>
        </authorList>
    </citation>
    <scope>NUCLEOTIDE SEQUENCE [LARGE SCALE GENOMIC DNA]</scope>
    <source>
        <strain evidence="4">93TX-2</strain>
    </source>
</reference>
<evidence type="ECO:0000256" key="1">
    <source>
        <dbReference type="SAM" id="MobiDB-lite"/>
    </source>
</evidence>
<keyword evidence="2" id="KW-0732">Signal</keyword>
<feature type="chain" id="PRO_5015503544" evidence="2">
    <location>
        <begin position="24"/>
        <end position="169"/>
    </location>
</feature>
<reference evidence="3 4" key="1">
    <citation type="submission" date="2017-12" db="EMBL/GenBank/DDBJ databases">
        <title>Gene loss provides genomic basis for host adaptation in cereal stripe rust fungi.</title>
        <authorList>
            <person name="Xia C."/>
        </authorList>
    </citation>
    <scope>NUCLEOTIDE SEQUENCE [LARGE SCALE GENOMIC DNA]</scope>
    <source>
        <strain evidence="3 4">93TX-2</strain>
    </source>
</reference>
<evidence type="ECO:0000313" key="3">
    <source>
        <dbReference type="EMBL" id="POW21518.1"/>
    </source>
</evidence>
<dbReference type="OrthoDB" id="2505150at2759"/>
<dbReference type="EMBL" id="PKSM01000020">
    <property type="protein sequence ID" value="POW21518.1"/>
    <property type="molecule type" value="Genomic_DNA"/>
</dbReference>
<comment type="caution">
    <text evidence="3">The sequence shown here is derived from an EMBL/GenBank/DDBJ whole genome shotgun (WGS) entry which is preliminary data.</text>
</comment>
<feature type="signal peptide" evidence="2">
    <location>
        <begin position="1"/>
        <end position="23"/>
    </location>
</feature>
<gene>
    <name evidence="3" type="ORF">PSHT_02331</name>
</gene>
<dbReference type="VEuPathDB" id="FungiDB:PSTT_05338"/>
<feature type="compositionally biased region" description="Pro residues" evidence="1">
    <location>
        <begin position="133"/>
        <end position="143"/>
    </location>
</feature>